<reference evidence="1" key="1">
    <citation type="journal article" date="2014" name="Int. J. Syst. Evol. Microbiol.">
        <title>Complete genome sequence of Corynebacterium casei LMG S-19264T (=DSM 44701T), isolated from a smear-ripened cheese.</title>
        <authorList>
            <consortium name="US DOE Joint Genome Institute (JGI-PGF)"/>
            <person name="Walter F."/>
            <person name="Albersmeier A."/>
            <person name="Kalinowski J."/>
            <person name="Ruckert C."/>
        </authorList>
    </citation>
    <scope>NUCLEOTIDE SEQUENCE</scope>
    <source>
        <strain evidence="1">CGMCC 1.12181</strain>
    </source>
</reference>
<dbReference type="EMBL" id="BMEO01000002">
    <property type="protein sequence ID" value="GGF87350.1"/>
    <property type="molecule type" value="Genomic_DNA"/>
</dbReference>
<comment type="caution">
    <text evidence="1">The sequence shown here is derived from an EMBL/GenBank/DDBJ whole genome shotgun (WGS) entry which is preliminary data.</text>
</comment>
<keyword evidence="2" id="KW-1185">Reference proteome</keyword>
<dbReference type="RefSeq" id="WP_188364148.1">
    <property type="nucleotide sequence ID" value="NZ_BAABJF010000032.1"/>
</dbReference>
<protein>
    <submittedName>
        <fullName evidence="1">Uncharacterized protein</fullName>
    </submittedName>
</protein>
<reference evidence="1" key="2">
    <citation type="submission" date="2020-09" db="EMBL/GenBank/DDBJ databases">
        <authorList>
            <person name="Sun Q."/>
            <person name="Zhou Y."/>
        </authorList>
    </citation>
    <scope>NUCLEOTIDE SEQUENCE</scope>
    <source>
        <strain evidence="1">CGMCC 1.12181</strain>
    </source>
</reference>
<dbReference type="AlphaFoldDB" id="A0A917CFE7"/>
<gene>
    <name evidence="1" type="ORF">GCM10011365_05520</name>
</gene>
<organism evidence="1 2">
    <name type="scientific">Marinicella pacifica</name>
    <dbReference type="NCBI Taxonomy" id="1171543"/>
    <lineage>
        <taxon>Bacteria</taxon>
        <taxon>Pseudomonadati</taxon>
        <taxon>Pseudomonadota</taxon>
        <taxon>Gammaproteobacteria</taxon>
        <taxon>Lysobacterales</taxon>
        <taxon>Marinicellaceae</taxon>
        <taxon>Marinicella</taxon>
    </lineage>
</organism>
<evidence type="ECO:0000313" key="2">
    <source>
        <dbReference type="Proteomes" id="UP000605253"/>
    </source>
</evidence>
<proteinExistence type="predicted"/>
<name>A0A917CFE7_9GAMM</name>
<evidence type="ECO:0000313" key="1">
    <source>
        <dbReference type="EMBL" id="GGF87350.1"/>
    </source>
</evidence>
<dbReference type="Proteomes" id="UP000605253">
    <property type="component" value="Unassembled WGS sequence"/>
</dbReference>
<accession>A0A917CFE7</accession>
<sequence length="335" mass="38834">MLPQFNIIFIPGTVSYQSIALISMLQNTDLNFRLVGNSLNQNEAKLLEQISECSNRLTYANFESDQIIPHGTLLDLLFISENNKYFCFCDSDLFLFKPLSQKQLLRYMRKAVVFSSGGRIENEDEAIYAGFKGGATTKSPDGKIDLATSFFCIYSREHLKRTLLKYKVGFEQYRLDSQIPDKAKKIIDAYEIEYEMFDTGKLLSVLYHYERYKKSFDELDGLVHIGGMSGRYLQKLDITSSVVLDDSELPSKNRDNGNKYNFRNEYEKNLKRHYGKYFYCYLNHIIGKGAKPTINTNDKRIKKTIKRLESEISYVWEQAQLFHETKKIAAIIKSS</sequence>